<keyword evidence="1" id="KW-0812">Transmembrane</keyword>
<evidence type="ECO:0000313" key="2">
    <source>
        <dbReference type="Ensembl" id="ENSEEEP00000040445.1"/>
    </source>
</evidence>
<reference evidence="2" key="4">
    <citation type="submission" date="2025-08" db="UniProtKB">
        <authorList>
            <consortium name="Ensembl"/>
        </authorList>
    </citation>
    <scope>IDENTIFICATION</scope>
</reference>
<gene>
    <name evidence="2" type="primary">TMEM220</name>
</gene>
<feature type="transmembrane region" description="Helical" evidence="1">
    <location>
        <begin position="148"/>
        <end position="167"/>
    </location>
</feature>
<protein>
    <recommendedName>
        <fullName evidence="4">Transmembrane protein 220</fullName>
    </recommendedName>
</protein>
<sequence>GRDHEKTASHAYSLYCGRTPLTFVFVQVGYAIPAGLCFLISCRPQITGRGLRDGNLVELRHAAVSVCTCLVCRLCGCFSAETLPWRRVADLHVMMATALGAMLGWTLYKDGVTHIFHQEEGREFCGLLLTVVWLLLCRRSGRSGVGGLRLCTAAGITMFPVVAWTYYHVNKELRAEWPSHCTTAL</sequence>
<evidence type="ECO:0000313" key="3">
    <source>
        <dbReference type="Proteomes" id="UP000314983"/>
    </source>
</evidence>
<reference evidence="2" key="5">
    <citation type="submission" date="2025-09" db="UniProtKB">
        <authorList>
            <consortium name="Ensembl"/>
        </authorList>
    </citation>
    <scope>IDENTIFICATION</scope>
</reference>
<name>A0A4W4GW48_ELEEL</name>
<dbReference type="AlphaFoldDB" id="A0A4W4GW48"/>
<feature type="transmembrane region" description="Helical" evidence="1">
    <location>
        <begin position="21"/>
        <end position="41"/>
    </location>
</feature>
<keyword evidence="3" id="KW-1185">Reference proteome</keyword>
<dbReference type="InterPro" id="IPR029377">
    <property type="entry name" value="TMEM220"/>
</dbReference>
<dbReference type="Proteomes" id="UP000314983">
    <property type="component" value="Chromosome 4"/>
</dbReference>
<reference evidence="3" key="1">
    <citation type="journal article" date="2014" name="Science">
        <title>Nonhuman genetics. Genomic basis for the convergent evolution of electric organs.</title>
        <authorList>
            <person name="Gallant J.R."/>
            <person name="Traeger L.L."/>
            <person name="Volkening J.D."/>
            <person name="Moffett H."/>
            <person name="Chen P.H."/>
            <person name="Novina C.D."/>
            <person name="Phillips G.N.Jr."/>
            <person name="Anand R."/>
            <person name="Wells G.B."/>
            <person name="Pinch M."/>
            <person name="Guth R."/>
            <person name="Unguez G.A."/>
            <person name="Albert J.S."/>
            <person name="Zakon H.H."/>
            <person name="Samanta M.P."/>
            <person name="Sussman M.R."/>
        </authorList>
    </citation>
    <scope>NUCLEOTIDE SEQUENCE [LARGE SCALE GENOMIC DNA]</scope>
</reference>
<reference evidence="2" key="3">
    <citation type="submission" date="2020-05" db="EMBL/GenBank/DDBJ databases">
        <title>Electrophorus electricus (electric eel) genome, fEleEle1, primary haplotype.</title>
        <authorList>
            <person name="Myers G."/>
            <person name="Meyer A."/>
            <person name="Fedrigo O."/>
            <person name="Formenti G."/>
            <person name="Rhie A."/>
            <person name="Tracey A."/>
            <person name="Sims Y."/>
            <person name="Jarvis E.D."/>
        </authorList>
    </citation>
    <scope>NUCLEOTIDE SEQUENCE [LARGE SCALE GENOMIC DNA]</scope>
</reference>
<evidence type="ECO:0000256" key="1">
    <source>
        <dbReference type="SAM" id="Phobius"/>
    </source>
</evidence>
<dbReference type="Pfam" id="PF15071">
    <property type="entry name" value="TMEM220"/>
    <property type="match status" value="1"/>
</dbReference>
<reference evidence="3" key="2">
    <citation type="journal article" date="2017" name="Sci. Adv.">
        <title>A tail of two voltages: Proteomic comparison of the three electric organs of the electric eel.</title>
        <authorList>
            <person name="Traeger L.L."/>
            <person name="Sabat G."/>
            <person name="Barrett-Wilt G.A."/>
            <person name="Wells G.B."/>
            <person name="Sussman M.R."/>
        </authorList>
    </citation>
    <scope>NUCLEOTIDE SEQUENCE [LARGE SCALE GENOMIC DNA]</scope>
</reference>
<accession>A0A4W4GW48</accession>
<dbReference type="Ensembl" id="ENSEEET00000040909.2">
    <property type="protein sequence ID" value="ENSEEEP00000040445.1"/>
    <property type="gene ID" value="ENSEEEG00000019158.2"/>
</dbReference>
<organism evidence="2 3">
    <name type="scientific">Electrophorus electricus</name>
    <name type="common">Electric eel</name>
    <name type="synonym">Gymnotus electricus</name>
    <dbReference type="NCBI Taxonomy" id="8005"/>
    <lineage>
        <taxon>Eukaryota</taxon>
        <taxon>Metazoa</taxon>
        <taxon>Chordata</taxon>
        <taxon>Craniata</taxon>
        <taxon>Vertebrata</taxon>
        <taxon>Euteleostomi</taxon>
        <taxon>Actinopterygii</taxon>
        <taxon>Neopterygii</taxon>
        <taxon>Teleostei</taxon>
        <taxon>Ostariophysi</taxon>
        <taxon>Gymnotiformes</taxon>
        <taxon>Gymnotoidei</taxon>
        <taxon>Gymnotidae</taxon>
        <taxon>Electrophorus</taxon>
    </lineage>
</organism>
<proteinExistence type="predicted"/>
<dbReference type="GeneTree" id="ENSGT00940000168279"/>
<dbReference type="PANTHER" id="PTHR34262:SF1">
    <property type="entry name" value="TRANSMEMBRANE PROTEIN 220"/>
    <property type="match status" value="1"/>
</dbReference>
<evidence type="ECO:0008006" key="4">
    <source>
        <dbReference type="Google" id="ProtNLM"/>
    </source>
</evidence>
<keyword evidence="1" id="KW-1133">Transmembrane helix</keyword>
<dbReference type="PANTHER" id="PTHR34262">
    <property type="entry name" value="TRANSMEMBRANE PROTEIN 220"/>
    <property type="match status" value="1"/>
</dbReference>
<keyword evidence="1" id="KW-0472">Membrane</keyword>